<organism evidence="1">
    <name type="scientific">Riptortus pedestris</name>
    <name type="common">Bean bug</name>
    <dbReference type="NCBI Taxonomy" id="329032"/>
    <lineage>
        <taxon>Eukaryota</taxon>
        <taxon>Metazoa</taxon>
        <taxon>Ecdysozoa</taxon>
        <taxon>Arthropoda</taxon>
        <taxon>Hexapoda</taxon>
        <taxon>Insecta</taxon>
        <taxon>Pterygota</taxon>
        <taxon>Neoptera</taxon>
        <taxon>Paraneoptera</taxon>
        <taxon>Hemiptera</taxon>
        <taxon>Heteroptera</taxon>
        <taxon>Panheteroptera</taxon>
        <taxon>Pentatomomorpha</taxon>
        <taxon>Coreoidea</taxon>
        <taxon>Alydidae</taxon>
        <taxon>Riptortus</taxon>
    </lineage>
</organism>
<sequence length="57" mass="6805">MLAKLTTKNTNTDIKKITSDDLQNYIKTNILQEWQHDWLLTDNKLRQIKNSVKTWSD</sequence>
<proteinExistence type="evidence at transcript level"/>
<dbReference type="EMBL" id="AK418387">
    <property type="protein sequence ID" value="BAN21574.1"/>
    <property type="molecule type" value="mRNA"/>
</dbReference>
<dbReference type="AlphaFoldDB" id="R4WEG9"/>
<evidence type="ECO:0000313" key="1">
    <source>
        <dbReference type="EMBL" id="BAN21574.1"/>
    </source>
</evidence>
<accession>R4WEG9</accession>
<name>R4WEG9_RIPPE</name>
<protein>
    <submittedName>
        <fullName evidence="1">Unkown protein</fullName>
    </submittedName>
</protein>
<feature type="non-terminal residue" evidence="1">
    <location>
        <position position="57"/>
    </location>
</feature>
<reference evidence="1" key="1">
    <citation type="journal article" date="2013" name="PLoS ONE">
        <title>Gene expression in gut symbiotic organ of stinkbug affected by extracellular bacterial symbiont.</title>
        <authorList>
            <person name="Futahashi R."/>
            <person name="Tanaka K."/>
            <person name="Tanahashi M."/>
            <person name="Nikoh N."/>
            <person name="Kikuchi Y."/>
            <person name="Lee B.L."/>
            <person name="Fukatsu T."/>
        </authorList>
    </citation>
    <scope>NUCLEOTIDE SEQUENCE</scope>
    <source>
        <tissue evidence="1">Midgut</tissue>
    </source>
</reference>